<dbReference type="PANTHER" id="PTHR35271">
    <property type="entry name" value="ABC TRANSPORTER, SUBSTRATE-BINDING LIPOPROTEIN-RELATED"/>
    <property type="match status" value="1"/>
</dbReference>
<gene>
    <name evidence="1" type="ORF">ICT70_14650</name>
</gene>
<accession>A0A8J6ULW0</accession>
<sequence length="338" mass="36903">MLATLFRLMLFLMLFYPRPIMPAEAAGKQVIILETMPVHVILEGSAVFQETLHIIRDSVDFRVLKADGDPDRATRLLKNALAEQTPDLVVAIATLGSQVAHQLLKDTDIPWLFFTVTDPVGAGIVAQINQPSGTNVSGRVYGIERKTKLDMALRLVKDVSSQRPLRIGFIHTDYPSSQGDKGMLREAIGGHPDFSFVPYQIVYQAVPEKLPELLDQVREATRKLAGQVDYWWTPVGPLGERDEYVKLLVEETEKPVLMATNLRGPQLGALLYLGPDIPGQAREVAALADSILSGEDAGSIPITMPKSFAVGLNLTTASQLGIVIPADILDIAGGNVYK</sequence>
<dbReference type="Proteomes" id="UP000632828">
    <property type="component" value="Unassembled WGS sequence"/>
</dbReference>
<reference evidence="1" key="1">
    <citation type="submission" date="2020-09" db="EMBL/GenBank/DDBJ databases">
        <title>Pelobacter alkaliphilus sp. nov., a novel anaerobic arsenate-reducing bacterium from terrestrial mud volcano.</title>
        <authorList>
            <person name="Khomyakova M.A."/>
            <person name="Merkel A.Y."/>
            <person name="Slobodkin A.I."/>
        </authorList>
    </citation>
    <scope>NUCLEOTIDE SEQUENCE</scope>
    <source>
        <strain evidence="1">M08fum</strain>
    </source>
</reference>
<dbReference type="InterPro" id="IPR007487">
    <property type="entry name" value="ABC_transpt-TYRBP-like"/>
</dbReference>
<dbReference type="RefSeq" id="WP_191157951.1">
    <property type="nucleotide sequence ID" value="NZ_JACWUN010000030.1"/>
</dbReference>
<dbReference type="PANTHER" id="PTHR35271:SF1">
    <property type="entry name" value="ABC TRANSPORTER, SUBSTRATE-BINDING LIPOPROTEIN"/>
    <property type="match status" value="1"/>
</dbReference>
<keyword evidence="2" id="KW-1185">Reference proteome</keyword>
<protein>
    <recommendedName>
        <fullName evidence="3">ABC transporter substrate-binding protein</fullName>
    </recommendedName>
</protein>
<comment type="caution">
    <text evidence="1">The sequence shown here is derived from an EMBL/GenBank/DDBJ whole genome shotgun (WGS) entry which is preliminary data.</text>
</comment>
<dbReference type="EMBL" id="JACWUN010000030">
    <property type="protein sequence ID" value="MBD1401897.1"/>
    <property type="molecule type" value="Genomic_DNA"/>
</dbReference>
<organism evidence="1 2">
    <name type="scientific">Pelovirga terrestris</name>
    <dbReference type="NCBI Taxonomy" id="2771352"/>
    <lineage>
        <taxon>Bacteria</taxon>
        <taxon>Pseudomonadati</taxon>
        <taxon>Thermodesulfobacteriota</taxon>
        <taxon>Desulfuromonadia</taxon>
        <taxon>Geobacterales</taxon>
        <taxon>Geobacteraceae</taxon>
        <taxon>Pelovirga</taxon>
    </lineage>
</organism>
<evidence type="ECO:0000313" key="1">
    <source>
        <dbReference type="EMBL" id="MBD1401897.1"/>
    </source>
</evidence>
<dbReference type="Pfam" id="PF04392">
    <property type="entry name" value="ABC_sub_bind"/>
    <property type="match status" value="1"/>
</dbReference>
<evidence type="ECO:0008006" key="3">
    <source>
        <dbReference type="Google" id="ProtNLM"/>
    </source>
</evidence>
<evidence type="ECO:0000313" key="2">
    <source>
        <dbReference type="Proteomes" id="UP000632828"/>
    </source>
</evidence>
<dbReference type="AlphaFoldDB" id="A0A8J6ULW0"/>
<dbReference type="Gene3D" id="3.40.50.2300">
    <property type="match status" value="2"/>
</dbReference>
<name>A0A8J6ULW0_9BACT</name>
<proteinExistence type="predicted"/>